<evidence type="ECO:0000259" key="2">
    <source>
        <dbReference type="Pfam" id="PF00437"/>
    </source>
</evidence>
<dbReference type="RefSeq" id="WP_179269583.1">
    <property type="nucleotide sequence ID" value="NZ_CP058579.1"/>
</dbReference>
<dbReference type="EMBL" id="CP058579">
    <property type="protein sequence ID" value="QLG62998.1"/>
    <property type="molecule type" value="Genomic_DNA"/>
</dbReference>
<protein>
    <submittedName>
        <fullName evidence="3">Type II/IV secretion system ATPase subunit</fullName>
    </submittedName>
</protein>
<dbReference type="InterPro" id="IPR027417">
    <property type="entry name" value="P-loop_NTPase"/>
</dbReference>
<evidence type="ECO:0000256" key="1">
    <source>
        <dbReference type="ARBA" id="ARBA00006611"/>
    </source>
</evidence>
<dbReference type="InterPro" id="IPR001482">
    <property type="entry name" value="T2SS/T4SS_dom"/>
</dbReference>
<proteinExistence type="inferred from homology"/>
<comment type="similarity">
    <text evidence="1">Belongs to the GSP E family.</text>
</comment>
<dbReference type="Gene3D" id="3.30.450.380">
    <property type="match status" value="1"/>
</dbReference>
<dbReference type="GO" id="GO:0016887">
    <property type="term" value="F:ATP hydrolysis activity"/>
    <property type="evidence" value="ECO:0007669"/>
    <property type="project" value="InterPro"/>
</dbReference>
<evidence type="ECO:0000313" key="3">
    <source>
        <dbReference type="EMBL" id="QLG62998.1"/>
    </source>
</evidence>
<dbReference type="OrthoDB" id="31341at2157"/>
<name>A0A7D5QC17_9EURY</name>
<dbReference type="Pfam" id="PF00437">
    <property type="entry name" value="T2SSE"/>
    <property type="match status" value="1"/>
</dbReference>
<dbReference type="GeneID" id="56038825"/>
<dbReference type="InterPro" id="IPR050921">
    <property type="entry name" value="T4SS_GSP_E_ATPase"/>
</dbReference>
<organism evidence="3 4">
    <name type="scientific">Halorarum salinum</name>
    <dbReference type="NCBI Taxonomy" id="2743089"/>
    <lineage>
        <taxon>Archaea</taxon>
        <taxon>Methanobacteriati</taxon>
        <taxon>Methanobacteriota</taxon>
        <taxon>Stenosarchaea group</taxon>
        <taxon>Halobacteria</taxon>
        <taxon>Halobacteriales</taxon>
        <taxon>Haloferacaceae</taxon>
        <taxon>Halorarum</taxon>
    </lineage>
</organism>
<dbReference type="Gene3D" id="3.40.50.300">
    <property type="entry name" value="P-loop containing nucleotide triphosphate hydrolases"/>
    <property type="match status" value="1"/>
</dbReference>
<accession>A0A7D5QC17</accession>
<gene>
    <name evidence="3" type="ORF">HUG12_15160</name>
</gene>
<evidence type="ECO:0000313" key="4">
    <source>
        <dbReference type="Proteomes" id="UP000509626"/>
    </source>
</evidence>
<dbReference type="AlphaFoldDB" id="A0A7D5QC17"/>
<feature type="domain" description="Bacterial type II secretion system protein E" evidence="2">
    <location>
        <begin position="342"/>
        <end position="524"/>
    </location>
</feature>
<sequence>MRLPDRLRPDDGRRCMCDAAVRTPTGAADGRVTLRVDADDCPGRGELEAAPACRSTVVDRLAERDAATVLTRADGLERTYDGRAAAFLLAAGRFVERVAHHDPKLSARARTDPLAAVRAASGRAGSVARVAAETGLSACAEGVTDYEDVLRPTAAPSVARGRADDRVPAGATLREVRDLDTGATARLYDTNADRSLYHLTPASASLDADALVALEEAAAALADGTVRGGDRAAGRAVRAVAGRDDPVETLSTVLRKHTRGNGLLDDLFADSGLTDAFLTAPAAGSPVRAVVDGDPVTTNVRFSRRDLSALASRVRTAGGRSFSRASPTVDASLDGVRVAGVTDPASDGPAFAFRRTDDEPWTLARLISVGSIPPSAAGVLSLAVERGVTALVAGPRGAGKTTTLGALLWELPQAVRTVVIEDTPELPTDPLRGADRDVQSIRVGNGPDAALTSTDAVRTALRLGDGALVVGEVRGEEATALYEAMRIGAAADAVLGTIHGSDGETVRERVVSDLGVPESSFAATDLVVSLAPDRRLGAVEEVRVGDDATRIVPLFDRSGGEPAPTGVIERGESVLLPALAGPAESYHDVRTAIHDRADRLESLAVDGRTGPEGTDRDRC</sequence>
<dbReference type="PANTHER" id="PTHR30486:SF6">
    <property type="entry name" value="TYPE IV PILUS RETRACTATION ATPASE PILT"/>
    <property type="match status" value="1"/>
</dbReference>
<keyword evidence="4" id="KW-1185">Reference proteome</keyword>
<dbReference type="PANTHER" id="PTHR30486">
    <property type="entry name" value="TWITCHING MOTILITY PROTEIN PILT"/>
    <property type="match status" value="1"/>
</dbReference>
<reference evidence="3 4" key="1">
    <citation type="submission" date="2020-06" db="EMBL/GenBank/DDBJ databases">
        <title>NJ-3-1, isolated from saline soil.</title>
        <authorList>
            <person name="Cui H.L."/>
            <person name="Shi X."/>
        </authorList>
    </citation>
    <scope>NUCLEOTIDE SEQUENCE [LARGE SCALE GENOMIC DNA]</scope>
    <source>
        <strain evidence="3 4">NJ-3-1</strain>
    </source>
</reference>
<dbReference type="SUPFAM" id="SSF52540">
    <property type="entry name" value="P-loop containing nucleoside triphosphate hydrolases"/>
    <property type="match status" value="1"/>
</dbReference>
<dbReference type="KEGG" id="halu:HUG12_15160"/>
<dbReference type="Proteomes" id="UP000509626">
    <property type="component" value="Chromosome"/>
</dbReference>